<accession>A0A1T1E3E2</accession>
<dbReference type="Proteomes" id="UP000191008">
    <property type="component" value="Unassembled WGS sequence"/>
</dbReference>
<sequence>MWELPLFSIHWVQYNASLNANTLDRHWLSFSKSMSSYVSKLICKIMTCSSHILGIDPQNSDPTFFRKMNHKFLT</sequence>
<dbReference type="RefSeq" id="WP_082292583.1">
    <property type="nucleotide sequence ID" value="NZ_MVIT01000025.1"/>
</dbReference>
<comment type="caution">
    <text evidence="1">The sequence shown here is derived from an EMBL/GenBank/DDBJ whole genome shotgun (WGS) entry which is preliminary data.</text>
</comment>
<name>A0A1T1E3E2_9LEPT</name>
<reference evidence="1 2" key="1">
    <citation type="submission" date="2017-02" db="EMBL/GenBank/DDBJ databases">
        <title>Comparative genomic analysis of Brazilian Leptospira kirschneri strains of different serogroups.</title>
        <authorList>
            <person name="Moreno L.Z."/>
            <person name="Miraglia F."/>
            <person name="Kremer F.S."/>
            <person name="Eslabao M.R."/>
            <person name="Lilenbaum W."/>
            <person name="Dellagostin O.A."/>
            <person name="Moreno A.M."/>
        </authorList>
    </citation>
    <scope>NUCLEOTIDE SEQUENCE [LARGE SCALE GENOMIC DNA]</scope>
    <source>
        <strain evidence="1 2">M110/06</strain>
    </source>
</reference>
<evidence type="ECO:0000313" key="1">
    <source>
        <dbReference type="EMBL" id="OOV47587.1"/>
    </source>
</evidence>
<protein>
    <submittedName>
        <fullName evidence="1">Uncharacterized protein</fullName>
    </submittedName>
</protein>
<dbReference type="AlphaFoldDB" id="A0A1T1E3E2"/>
<evidence type="ECO:0000313" key="2">
    <source>
        <dbReference type="Proteomes" id="UP000191008"/>
    </source>
</evidence>
<dbReference type="EMBL" id="MVIT01000025">
    <property type="protein sequence ID" value="OOV47587.1"/>
    <property type="molecule type" value="Genomic_DNA"/>
</dbReference>
<proteinExistence type="predicted"/>
<organism evidence="1 2">
    <name type="scientific">Leptospira kirschneri serovar Pomona</name>
    <dbReference type="NCBI Taxonomy" id="561005"/>
    <lineage>
        <taxon>Bacteria</taxon>
        <taxon>Pseudomonadati</taxon>
        <taxon>Spirochaetota</taxon>
        <taxon>Spirochaetia</taxon>
        <taxon>Leptospirales</taxon>
        <taxon>Leptospiraceae</taxon>
        <taxon>Leptospira</taxon>
    </lineage>
</organism>
<gene>
    <name evidence="1" type="ORF">B1J93_00940</name>
</gene>